<dbReference type="EMBL" id="JPQZ01000016">
    <property type="protein sequence ID" value="KKO75607.1"/>
    <property type="molecule type" value="Genomic_DNA"/>
</dbReference>
<dbReference type="OrthoDB" id="194775at2759"/>
<comment type="caution">
    <text evidence="2">The sequence shown here is derived from an EMBL/GenBank/DDBJ whole genome shotgun (WGS) entry which is preliminary data.</text>
</comment>
<dbReference type="RefSeq" id="XP_024331349.1">
    <property type="nucleotide sequence ID" value="XM_024474151.1"/>
</dbReference>
<evidence type="ECO:0000313" key="3">
    <source>
        <dbReference type="Proteomes" id="UP000034350"/>
    </source>
</evidence>
<dbReference type="VEuPathDB" id="MicrosporidiaDB:NCER_100050"/>
<dbReference type="Gene3D" id="2.160.20.70">
    <property type="match status" value="1"/>
</dbReference>
<proteinExistence type="predicted"/>
<sequence length="204" mass="23883">MKDKIEIEIENNNLETAKKAITDLEKSAIIEKSEYLRTKLLEKINRYKNLYSAKISIKTNNLEQKECFSFSSNDLFAVHDYLEYFDFTNQSFLFEKIYNKGEINNCKACIFEDLEILESLVIDNCNNCTIKCKTKQLRIRNSINIKIELFTEAGVSLENSSQITVKELLSIKGKQITENEKKMNNFYKINDFSCPFKTQNYNIL</sequence>
<evidence type="ECO:0000313" key="2">
    <source>
        <dbReference type="EMBL" id="KKO75607.1"/>
    </source>
</evidence>
<dbReference type="Proteomes" id="UP000034350">
    <property type="component" value="Unassembled WGS sequence"/>
</dbReference>
<dbReference type="InterPro" id="IPR012945">
    <property type="entry name" value="Tubulin-bd_cofactor_C_dom"/>
</dbReference>
<feature type="domain" description="Tubulin binding cofactor C-like" evidence="1">
    <location>
        <begin position="98"/>
        <end position="178"/>
    </location>
</feature>
<gene>
    <name evidence="2" type="ORF">AAJ76_1600025098</name>
</gene>
<dbReference type="OMA" id="RINNCKR"/>
<dbReference type="Pfam" id="PF07986">
    <property type="entry name" value="TBCC"/>
    <property type="match status" value="1"/>
</dbReference>
<evidence type="ECO:0000259" key="1">
    <source>
        <dbReference type="Pfam" id="PF07986"/>
    </source>
</evidence>
<dbReference type="GeneID" id="36319060"/>
<reference evidence="2 3" key="1">
    <citation type="journal article" date="2015" name="Environ. Microbiol.">
        <title>Genome analyses suggest the presence of polyploidy and recent human-driven expansions in eight global populations of the honeybee pathogen Nosema ceranae.</title>
        <authorList>
            <person name="Pelin A."/>
            <person name="Selman M."/>
            <person name="Aris-Brosou S."/>
            <person name="Farinelli L."/>
            <person name="Corradi N."/>
        </authorList>
    </citation>
    <scope>NUCLEOTIDE SEQUENCE [LARGE SCALE GENOMIC DNA]</scope>
    <source>
        <strain evidence="2 3">PA08 1199</strain>
    </source>
</reference>
<accession>A0A0F9YST4</accession>
<keyword evidence="3" id="KW-1185">Reference proteome</keyword>
<dbReference type="VEuPathDB" id="MicrosporidiaDB:G9O61_00g004330"/>
<name>A0A0F9YST4_9MICR</name>
<dbReference type="VEuPathDB" id="MicrosporidiaDB:AAJ76_1600025098"/>
<dbReference type="AlphaFoldDB" id="A0A0F9YST4"/>
<dbReference type="InterPro" id="IPR016098">
    <property type="entry name" value="CAP/MinC_C"/>
</dbReference>
<organism evidence="2 3">
    <name type="scientific">Vairimorpha ceranae</name>
    <dbReference type="NCBI Taxonomy" id="40302"/>
    <lineage>
        <taxon>Eukaryota</taxon>
        <taxon>Fungi</taxon>
        <taxon>Fungi incertae sedis</taxon>
        <taxon>Microsporidia</taxon>
        <taxon>Nosematidae</taxon>
        <taxon>Vairimorpha</taxon>
    </lineage>
</organism>
<protein>
    <recommendedName>
        <fullName evidence="1">Tubulin binding cofactor C-like domain-containing protein</fullName>
    </recommendedName>
</protein>